<keyword evidence="3" id="KW-1185">Reference proteome</keyword>
<comment type="caution">
    <text evidence="2">The sequence shown here is derived from an EMBL/GenBank/DDBJ whole genome shotgun (WGS) entry which is preliminary data.</text>
</comment>
<gene>
    <name evidence="2" type="ORF">GDO81_017613</name>
</gene>
<feature type="compositionally biased region" description="Polar residues" evidence="1">
    <location>
        <begin position="84"/>
        <end position="94"/>
    </location>
</feature>
<accession>A0AAV7A0S9</accession>
<reference evidence="2" key="1">
    <citation type="thesis" date="2020" institute="ProQuest LLC" country="789 East Eisenhower Parkway, Ann Arbor, MI, USA">
        <title>Comparative Genomics and Chromosome Evolution.</title>
        <authorList>
            <person name="Mudd A.B."/>
        </authorList>
    </citation>
    <scope>NUCLEOTIDE SEQUENCE</scope>
    <source>
        <strain evidence="2">237g6f4</strain>
        <tissue evidence="2">Blood</tissue>
    </source>
</reference>
<evidence type="ECO:0000313" key="3">
    <source>
        <dbReference type="Proteomes" id="UP000824782"/>
    </source>
</evidence>
<evidence type="ECO:0008006" key="4">
    <source>
        <dbReference type="Google" id="ProtNLM"/>
    </source>
</evidence>
<dbReference type="EMBL" id="WNYA01000009">
    <property type="protein sequence ID" value="KAG8555204.1"/>
    <property type="molecule type" value="Genomic_DNA"/>
</dbReference>
<evidence type="ECO:0000313" key="2">
    <source>
        <dbReference type="EMBL" id="KAG8555204.1"/>
    </source>
</evidence>
<feature type="region of interest" description="Disordered" evidence="1">
    <location>
        <begin position="84"/>
        <end position="131"/>
    </location>
</feature>
<dbReference type="Gene3D" id="3.40.630.10">
    <property type="entry name" value="Zn peptidases"/>
    <property type="match status" value="1"/>
</dbReference>
<dbReference type="AlphaFoldDB" id="A0AAV7A0S9"/>
<organism evidence="2 3">
    <name type="scientific">Engystomops pustulosus</name>
    <name type="common">Tungara frog</name>
    <name type="synonym">Physalaemus pustulosus</name>
    <dbReference type="NCBI Taxonomy" id="76066"/>
    <lineage>
        <taxon>Eukaryota</taxon>
        <taxon>Metazoa</taxon>
        <taxon>Chordata</taxon>
        <taxon>Craniata</taxon>
        <taxon>Vertebrata</taxon>
        <taxon>Euteleostomi</taxon>
        <taxon>Amphibia</taxon>
        <taxon>Batrachia</taxon>
        <taxon>Anura</taxon>
        <taxon>Neobatrachia</taxon>
        <taxon>Hyloidea</taxon>
        <taxon>Leptodactylidae</taxon>
        <taxon>Leiuperinae</taxon>
        <taxon>Engystomops</taxon>
    </lineage>
</organism>
<protein>
    <recommendedName>
        <fullName evidence="4">Cytosolic carboxypeptidase 6</fullName>
    </recommendedName>
</protein>
<evidence type="ECO:0000256" key="1">
    <source>
        <dbReference type="SAM" id="MobiDB-lite"/>
    </source>
</evidence>
<proteinExistence type="predicted"/>
<dbReference type="Proteomes" id="UP000824782">
    <property type="component" value="Unassembled WGS sequence"/>
</dbReference>
<sequence>MQKTFSFESSITSFNRDTMKAGTGRRFLGGLLDNSSYCYTLEVSFYSYMLGGASSAIPYTEEAYMKFGRNVARTFLDYYQLNGSTTRPTASVSHVSKEKTAASPGMYPQRAGGSAKSRKTSTTNRENAKST</sequence>
<name>A0AAV7A0S9_ENGPU</name>